<organism evidence="1 2">
    <name type="scientific">Avena sativa</name>
    <name type="common">Oat</name>
    <dbReference type="NCBI Taxonomy" id="4498"/>
    <lineage>
        <taxon>Eukaryota</taxon>
        <taxon>Viridiplantae</taxon>
        <taxon>Streptophyta</taxon>
        <taxon>Embryophyta</taxon>
        <taxon>Tracheophyta</taxon>
        <taxon>Spermatophyta</taxon>
        <taxon>Magnoliopsida</taxon>
        <taxon>Liliopsida</taxon>
        <taxon>Poales</taxon>
        <taxon>Poaceae</taxon>
        <taxon>BOP clade</taxon>
        <taxon>Pooideae</taxon>
        <taxon>Poodae</taxon>
        <taxon>Poeae</taxon>
        <taxon>Poeae Chloroplast Group 1 (Aveneae type)</taxon>
        <taxon>Aveninae</taxon>
        <taxon>Avena</taxon>
    </lineage>
</organism>
<evidence type="ECO:0000313" key="2">
    <source>
        <dbReference type="Proteomes" id="UP001732700"/>
    </source>
</evidence>
<protein>
    <submittedName>
        <fullName evidence="1">Uncharacterized protein</fullName>
    </submittedName>
</protein>
<dbReference type="EnsemblPlants" id="AVESA.00010b.r2.1AG0006720.1">
    <property type="protein sequence ID" value="AVESA.00010b.r2.1AG0006720.1.CDS"/>
    <property type="gene ID" value="AVESA.00010b.r2.1AG0006720"/>
</dbReference>
<dbReference type="Proteomes" id="UP001732700">
    <property type="component" value="Chromosome 1A"/>
</dbReference>
<reference evidence="1" key="2">
    <citation type="submission" date="2025-09" db="UniProtKB">
        <authorList>
            <consortium name="EnsemblPlants"/>
        </authorList>
    </citation>
    <scope>IDENTIFICATION</scope>
</reference>
<name>A0ACD5T7S9_AVESA</name>
<sequence length="274" mass="29310">MVAEARAAELDTLYSLYFPDAGRVAAAAVVGCVCLDHLTCTECARIGAAGDGTSAEGFEAAISVMADPVQAEGFEAAISGMATRLGLAASVGKRAKEVFRKMEEARAWPHQRPGWAKDQSKGALYAACLSIACRNEGSPRSLRELALATSARKEEIVRMTALIRRWLGEEEAGQATGVGVLTVSSFMRRFSAQVGLGEAESTAALEAARRLEEGVLDVRHNAEFLAAAVICLTLERVGTRKPGVKDVAAAIGLRMETIYRVCRNLRPHADLLFR</sequence>
<accession>A0ACD5T7S9</accession>
<reference evidence="1" key="1">
    <citation type="submission" date="2021-05" db="EMBL/GenBank/DDBJ databases">
        <authorList>
            <person name="Scholz U."/>
            <person name="Mascher M."/>
            <person name="Fiebig A."/>
        </authorList>
    </citation>
    <scope>NUCLEOTIDE SEQUENCE [LARGE SCALE GENOMIC DNA]</scope>
</reference>
<evidence type="ECO:0000313" key="1">
    <source>
        <dbReference type="EnsemblPlants" id="AVESA.00010b.r2.1AG0006720.1.CDS"/>
    </source>
</evidence>
<proteinExistence type="predicted"/>
<keyword evidence="2" id="KW-1185">Reference proteome</keyword>